<reference evidence="1" key="1">
    <citation type="submission" date="2022-11" db="EMBL/GenBank/DDBJ databases">
        <title>Centuries of genome instability and evolution in soft-shell clam transmissible cancer (bioRxiv).</title>
        <authorList>
            <person name="Hart S.F.M."/>
            <person name="Yonemitsu M.A."/>
            <person name="Giersch R.M."/>
            <person name="Beal B.F."/>
            <person name="Arriagada G."/>
            <person name="Davis B.W."/>
            <person name="Ostrander E.A."/>
            <person name="Goff S.P."/>
            <person name="Metzger M.J."/>
        </authorList>
    </citation>
    <scope>NUCLEOTIDE SEQUENCE</scope>
    <source>
        <strain evidence="1">MELC-2E11</strain>
        <tissue evidence="1">Siphon/mantle</tissue>
    </source>
</reference>
<gene>
    <name evidence="1" type="ORF">MAR_026734</name>
</gene>
<accession>A0ABY7ETX2</accession>
<proteinExistence type="predicted"/>
<keyword evidence="2" id="KW-1185">Reference proteome</keyword>
<dbReference type="Proteomes" id="UP001164746">
    <property type="component" value="Chromosome 8"/>
</dbReference>
<evidence type="ECO:0000313" key="1">
    <source>
        <dbReference type="EMBL" id="WAR12554.1"/>
    </source>
</evidence>
<protein>
    <recommendedName>
        <fullName evidence="3">HAT C-terminal dimerisation domain-containing protein</fullName>
    </recommendedName>
</protein>
<dbReference type="EMBL" id="CP111019">
    <property type="protein sequence ID" value="WAR12554.1"/>
    <property type="molecule type" value="Genomic_DNA"/>
</dbReference>
<sequence>MIRRMNSTRQCNLCLISVLKTFKLSLDLMIYQKHDLEVEGICALEQQLRSTLPRSMKNYSIILSVSLNLVAELDLMTQRFRASLHTPDVDLHFSKIQILFEEIDDRTNLRRRLRGEGAYDPEQIIEEVAVPITHYLMAELNVFRCSPVLAAFDAFSLDAVPNDIAELHDHKKEAMVALARHYGRPRIDVFGGQSGSEPGFHRGCHYGGVQTLKTSNVAYQFFHQQQDPQPDLYQHMATDDHLKNVYPVMCYFVGLGRIIPPSTAAVERVFSLMNDYFKGLKERDLSL</sequence>
<evidence type="ECO:0008006" key="3">
    <source>
        <dbReference type="Google" id="ProtNLM"/>
    </source>
</evidence>
<name>A0ABY7ETX2_MYAAR</name>
<evidence type="ECO:0000313" key="2">
    <source>
        <dbReference type="Proteomes" id="UP001164746"/>
    </source>
</evidence>
<organism evidence="1 2">
    <name type="scientific">Mya arenaria</name>
    <name type="common">Soft-shell clam</name>
    <dbReference type="NCBI Taxonomy" id="6604"/>
    <lineage>
        <taxon>Eukaryota</taxon>
        <taxon>Metazoa</taxon>
        <taxon>Spiralia</taxon>
        <taxon>Lophotrochozoa</taxon>
        <taxon>Mollusca</taxon>
        <taxon>Bivalvia</taxon>
        <taxon>Autobranchia</taxon>
        <taxon>Heteroconchia</taxon>
        <taxon>Euheterodonta</taxon>
        <taxon>Imparidentia</taxon>
        <taxon>Neoheterodontei</taxon>
        <taxon>Myida</taxon>
        <taxon>Myoidea</taxon>
        <taxon>Myidae</taxon>
        <taxon>Mya</taxon>
    </lineage>
</organism>